<evidence type="ECO:0008006" key="3">
    <source>
        <dbReference type="Google" id="ProtNLM"/>
    </source>
</evidence>
<dbReference type="EMBL" id="CP022383">
    <property type="protein sequence ID" value="ATA80751.1"/>
    <property type="molecule type" value="Genomic_DNA"/>
</dbReference>
<evidence type="ECO:0000313" key="1">
    <source>
        <dbReference type="EMBL" id="ATA80751.1"/>
    </source>
</evidence>
<organism evidence="1 2">
    <name type="scientific">Capnocytophaga sputigena</name>
    <dbReference type="NCBI Taxonomy" id="1019"/>
    <lineage>
        <taxon>Bacteria</taxon>
        <taxon>Pseudomonadati</taxon>
        <taxon>Bacteroidota</taxon>
        <taxon>Flavobacteriia</taxon>
        <taxon>Flavobacteriales</taxon>
        <taxon>Flavobacteriaceae</taxon>
        <taxon>Capnocytophaga</taxon>
    </lineage>
</organism>
<accession>A0A250F6L2</accession>
<name>A0A250F6L2_CAPSP</name>
<reference evidence="2" key="1">
    <citation type="submission" date="2017-06" db="EMBL/GenBank/DDBJ databases">
        <title>Capnocytophaga spp. assemblies.</title>
        <authorList>
            <person name="Gulvik C.A."/>
        </authorList>
    </citation>
    <scope>NUCLEOTIDE SEQUENCE [LARGE SCALE GENOMIC DNA]</scope>
    <source>
        <strain evidence="2">H4486</strain>
    </source>
</reference>
<dbReference type="AlphaFoldDB" id="A0A250F6L2"/>
<protein>
    <recommendedName>
        <fullName evidence="3">Transglutaminase-like domain-containing protein</fullName>
    </recommendedName>
</protein>
<sequence>MIAGCSKSDDNNVTPSTNTEIKAKLNVEFEEVFENTIYPSTIFSTASLKNVQKDQLNYFNLKINSDKEFEGKIRVTNEKFINETIVEKKIKQGENIISLNVLWKYDNFVNITNSGYTHFKFELLDKNNKVITTENIQLSYRSINECVFALNEDGKISDTRIFFVSYVNEDSKLIDTFLSETLKNHNDHFGHEDMLNLPYGWAGYQIDDDYLDKQVWAIIYRLHELGMQYSSITDTSNSATKVFSQNVRFINESLKLKNANCVDGSVLVASILEKIGIRTFLVLEPGHMFLAYSKTGKIEPELSDLKFLETTLIGSSNYHNTIKEKKITNKNIFISIKKAREIGIKPIQ</sequence>
<proteinExistence type="predicted"/>
<gene>
    <name evidence="1" type="ORF">CGC59_01920</name>
</gene>
<dbReference type="Proteomes" id="UP000217334">
    <property type="component" value="Chromosome"/>
</dbReference>
<evidence type="ECO:0000313" key="2">
    <source>
        <dbReference type="Proteomes" id="UP000217334"/>
    </source>
</evidence>